<gene>
    <name evidence="2" type="ORF">S03H2_30807</name>
</gene>
<feature type="transmembrane region" description="Helical" evidence="1">
    <location>
        <begin position="104"/>
        <end position="122"/>
    </location>
</feature>
<protein>
    <submittedName>
        <fullName evidence="2">Uncharacterized protein</fullName>
    </submittedName>
</protein>
<evidence type="ECO:0000256" key="1">
    <source>
        <dbReference type="SAM" id="Phobius"/>
    </source>
</evidence>
<keyword evidence="1" id="KW-1133">Transmembrane helix</keyword>
<organism evidence="2">
    <name type="scientific">marine sediment metagenome</name>
    <dbReference type="NCBI Taxonomy" id="412755"/>
    <lineage>
        <taxon>unclassified sequences</taxon>
        <taxon>metagenomes</taxon>
        <taxon>ecological metagenomes</taxon>
    </lineage>
</organism>
<comment type="caution">
    <text evidence="2">The sequence shown here is derived from an EMBL/GenBank/DDBJ whole genome shotgun (WGS) entry which is preliminary data.</text>
</comment>
<keyword evidence="1" id="KW-0472">Membrane</keyword>
<evidence type="ECO:0000313" key="2">
    <source>
        <dbReference type="EMBL" id="GAH58977.1"/>
    </source>
</evidence>
<sequence>FGCDLRDSVFNYSLSTFMNDTIQESRKVLTIARNTRYTHGPSVCSMDGLEDFQGYFWFTWFINDGNNGFQVMCWKLDNSGIPMMNVTSIAPEFHIYTDSSEVDVYFSSILITILALTFFIIVNRRKKKL</sequence>
<dbReference type="AlphaFoldDB" id="X1GP98"/>
<name>X1GP98_9ZZZZ</name>
<accession>X1GP98</accession>
<feature type="non-terminal residue" evidence="2">
    <location>
        <position position="1"/>
    </location>
</feature>
<proteinExistence type="predicted"/>
<dbReference type="EMBL" id="BARU01018651">
    <property type="protein sequence ID" value="GAH58977.1"/>
    <property type="molecule type" value="Genomic_DNA"/>
</dbReference>
<keyword evidence="1" id="KW-0812">Transmembrane</keyword>
<reference evidence="2" key="1">
    <citation type="journal article" date="2014" name="Front. Microbiol.">
        <title>High frequency of phylogenetically diverse reductive dehalogenase-homologous genes in deep subseafloor sedimentary metagenomes.</title>
        <authorList>
            <person name="Kawai M."/>
            <person name="Futagami T."/>
            <person name="Toyoda A."/>
            <person name="Takaki Y."/>
            <person name="Nishi S."/>
            <person name="Hori S."/>
            <person name="Arai W."/>
            <person name="Tsubouchi T."/>
            <person name="Morono Y."/>
            <person name="Uchiyama I."/>
            <person name="Ito T."/>
            <person name="Fujiyama A."/>
            <person name="Inagaki F."/>
            <person name="Takami H."/>
        </authorList>
    </citation>
    <scope>NUCLEOTIDE SEQUENCE</scope>
    <source>
        <strain evidence="2">Expedition CK06-06</strain>
    </source>
</reference>